<dbReference type="RefSeq" id="WP_155453089.1">
    <property type="nucleotide sequence ID" value="NZ_WNKX01000003.1"/>
</dbReference>
<dbReference type="EMBL" id="WNKX01000003">
    <property type="protein sequence ID" value="MTW10154.1"/>
    <property type="molecule type" value="Genomic_DNA"/>
</dbReference>
<dbReference type="AlphaFoldDB" id="A0A6L6QDN6"/>
<accession>A0A6L6QDN6</accession>
<evidence type="ECO:0000313" key="2">
    <source>
        <dbReference type="EMBL" id="MTW10154.1"/>
    </source>
</evidence>
<feature type="signal peptide" evidence="1">
    <location>
        <begin position="1"/>
        <end position="19"/>
    </location>
</feature>
<keyword evidence="3" id="KW-1185">Reference proteome</keyword>
<proteinExistence type="predicted"/>
<keyword evidence="1" id="KW-0732">Signal</keyword>
<dbReference type="OrthoDB" id="8548718at2"/>
<comment type="caution">
    <text evidence="2">The sequence shown here is derived from an EMBL/GenBank/DDBJ whole genome shotgun (WGS) entry which is preliminary data.</text>
</comment>
<protein>
    <submittedName>
        <fullName evidence="2">Uncharacterized protein</fullName>
    </submittedName>
</protein>
<reference evidence="2 3" key="1">
    <citation type="submission" date="2019-11" db="EMBL/GenBank/DDBJ databases">
        <title>Type strains purchased from KCTC, JCM and DSMZ.</title>
        <authorList>
            <person name="Lu H."/>
        </authorList>
    </citation>
    <scope>NUCLEOTIDE SEQUENCE [LARGE SCALE GENOMIC DNA]</scope>
    <source>
        <strain evidence="2 3">JCM 31587</strain>
    </source>
</reference>
<sequence length="131" mass="14260">MLKPVLCGLMALANFSALGQGGGVYRRPVEEVRPLLIEAIDAPAGEAHGRLTGQIADAIGRQFKTADPINVDVTTLIRYAEEGCRRLSVLFWQDGVQLGQGAPAKRQTVEFGINYCRTGMPPRSLERPEQP</sequence>
<dbReference type="Proteomes" id="UP000472320">
    <property type="component" value="Unassembled WGS sequence"/>
</dbReference>
<gene>
    <name evidence="2" type="ORF">GM658_06020</name>
</gene>
<name>A0A6L6QDN6_9BURK</name>
<evidence type="ECO:0000313" key="3">
    <source>
        <dbReference type="Proteomes" id="UP000472320"/>
    </source>
</evidence>
<feature type="chain" id="PRO_5026857245" evidence="1">
    <location>
        <begin position="20"/>
        <end position="131"/>
    </location>
</feature>
<evidence type="ECO:0000256" key="1">
    <source>
        <dbReference type="SAM" id="SignalP"/>
    </source>
</evidence>
<organism evidence="2 3">
    <name type="scientific">Massilia eburnea</name>
    <dbReference type="NCBI Taxonomy" id="1776165"/>
    <lineage>
        <taxon>Bacteria</taxon>
        <taxon>Pseudomonadati</taxon>
        <taxon>Pseudomonadota</taxon>
        <taxon>Betaproteobacteria</taxon>
        <taxon>Burkholderiales</taxon>
        <taxon>Oxalobacteraceae</taxon>
        <taxon>Telluria group</taxon>
        <taxon>Massilia</taxon>
    </lineage>
</organism>